<evidence type="ECO:0000259" key="2">
    <source>
        <dbReference type="Pfam" id="PF01734"/>
    </source>
</evidence>
<evidence type="ECO:0000313" key="3">
    <source>
        <dbReference type="EMBL" id="OOK73061.1"/>
    </source>
</evidence>
<dbReference type="EMBL" id="MVBN01000005">
    <property type="protein sequence ID" value="OOK73061.1"/>
    <property type="molecule type" value="Genomic_DNA"/>
</dbReference>
<gene>
    <name evidence="3" type="ORF">BZL29_5222</name>
</gene>
<sequence length="133" mass="15025">MLLGLAESGIAPELIVGTSVGAVNGGWVASRADVEGIRALADLWRSLSRQDVFPTRPIVGLLGFLGLRSNLVPNHGLRRLLKDHLQFPGFRMRRYRCMWWPPTCFHATTSCFRRETRSTRSRPAPPFQPSFHR</sequence>
<proteinExistence type="predicted"/>
<dbReference type="SUPFAM" id="SSF52151">
    <property type="entry name" value="FabD/lysophospholipase-like"/>
    <property type="match status" value="1"/>
</dbReference>
<dbReference type="Proteomes" id="UP000188532">
    <property type="component" value="Unassembled WGS sequence"/>
</dbReference>
<keyword evidence="1" id="KW-0443">Lipid metabolism</keyword>
<organism evidence="3 4">
    <name type="scientific">Mycobacterium kansasii</name>
    <dbReference type="NCBI Taxonomy" id="1768"/>
    <lineage>
        <taxon>Bacteria</taxon>
        <taxon>Bacillati</taxon>
        <taxon>Actinomycetota</taxon>
        <taxon>Actinomycetes</taxon>
        <taxon>Mycobacteriales</taxon>
        <taxon>Mycobacteriaceae</taxon>
        <taxon>Mycobacterium</taxon>
    </lineage>
</organism>
<evidence type="ECO:0000256" key="1">
    <source>
        <dbReference type="ARBA" id="ARBA00023098"/>
    </source>
</evidence>
<evidence type="ECO:0000313" key="4">
    <source>
        <dbReference type="Proteomes" id="UP000188532"/>
    </source>
</evidence>
<dbReference type="Pfam" id="PF01734">
    <property type="entry name" value="Patatin"/>
    <property type="match status" value="1"/>
</dbReference>
<reference evidence="3 4" key="1">
    <citation type="submission" date="2017-02" db="EMBL/GenBank/DDBJ databases">
        <title>Complete genome sequences of Mycobacterium kansasii strains isolated from rhesus macaques.</title>
        <authorList>
            <person name="Panda A."/>
            <person name="Nagaraj S."/>
            <person name="Zhao X."/>
            <person name="Tettelin H."/>
            <person name="Detolla L.J."/>
        </authorList>
    </citation>
    <scope>NUCLEOTIDE SEQUENCE [LARGE SCALE GENOMIC DNA]</scope>
    <source>
        <strain evidence="3 4">11-3469</strain>
    </source>
</reference>
<dbReference type="Gene3D" id="3.40.1090.10">
    <property type="entry name" value="Cytosolic phospholipase A2 catalytic domain"/>
    <property type="match status" value="1"/>
</dbReference>
<dbReference type="InterPro" id="IPR002641">
    <property type="entry name" value="PNPLA_dom"/>
</dbReference>
<protein>
    <submittedName>
        <fullName evidence="3">Putative patatin-like phospholipase</fullName>
    </submittedName>
</protein>
<dbReference type="AlphaFoldDB" id="A0A1V3X3J2"/>
<name>A0A1V3X3J2_MYCKA</name>
<accession>A0A1V3X3J2</accession>
<dbReference type="InterPro" id="IPR016035">
    <property type="entry name" value="Acyl_Trfase/lysoPLipase"/>
</dbReference>
<feature type="domain" description="PNPLA" evidence="2">
    <location>
        <begin position="3"/>
        <end position="96"/>
    </location>
</feature>
<comment type="caution">
    <text evidence="3">The sequence shown here is derived from an EMBL/GenBank/DDBJ whole genome shotgun (WGS) entry which is preliminary data.</text>
</comment>
<dbReference type="GO" id="GO:0006629">
    <property type="term" value="P:lipid metabolic process"/>
    <property type="evidence" value="ECO:0007669"/>
    <property type="project" value="UniProtKB-KW"/>
</dbReference>